<dbReference type="AlphaFoldDB" id="A0A6M1RGV4"/>
<name>A0A6M1RGV4_9BACT</name>
<dbReference type="PROSITE" id="PS51257">
    <property type="entry name" value="PROKAR_LIPOPROTEIN"/>
    <property type="match status" value="1"/>
</dbReference>
<dbReference type="CDD" id="cd09030">
    <property type="entry name" value="DUF1425"/>
    <property type="match status" value="1"/>
</dbReference>
<dbReference type="EMBL" id="JAAKYA010000032">
    <property type="protein sequence ID" value="NGO38846.1"/>
    <property type="molecule type" value="Genomic_DNA"/>
</dbReference>
<protein>
    <submittedName>
        <fullName evidence="1">YcfL family protein</fullName>
    </submittedName>
</protein>
<sequence length="138" mass="15735">MKTSVNLLLGLTLLAVTSCRTYDRGPYLPETPRTPAYETTERFVLLDPGVQRSVTCSGIQERVLPDGRLEVIAQIRNRENRRIEVQVNCVFKDQNGYSTGDETPFQTLILTENATEQVRFVSMNAQARKFTIRVRQAR</sequence>
<evidence type="ECO:0000313" key="2">
    <source>
        <dbReference type="Proteomes" id="UP000477311"/>
    </source>
</evidence>
<comment type="caution">
    <text evidence="1">The sequence shown here is derived from an EMBL/GenBank/DDBJ whole genome shotgun (WGS) entry which is preliminary data.</text>
</comment>
<organism evidence="1 2">
    <name type="scientific">Limisphaera ngatamarikiensis</name>
    <dbReference type="NCBI Taxonomy" id="1324935"/>
    <lineage>
        <taxon>Bacteria</taxon>
        <taxon>Pseudomonadati</taxon>
        <taxon>Verrucomicrobiota</taxon>
        <taxon>Verrucomicrobiia</taxon>
        <taxon>Limisphaerales</taxon>
        <taxon>Limisphaeraceae</taxon>
        <taxon>Limisphaera</taxon>
    </lineage>
</organism>
<keyword evidence="2" id="KW-1185">Reference proteome</keyword>
<reference evidence="1 2" key="1">
    <citation type="submission" date="2020-02" db="EMBL/GenBank/DDBJ databases">
        <title>Draft genome sequence of Limisphaera ngatamarikiensis NGM72.4T, a thermophilic Verrucomicrobia grouped in subdivision 3.</title>
        <authorList>
            <person name="Carere C.R."/>
            <person name="Steen J."/>
            <person name="Hugenholtz P."/>
            <person name="Stott M.B."/>
        </authorList>
    </citation>
    <scope>NUCLEOTIDE SEQUENCE [LARGE SCALE GENOMIC DNA]</scope>
    <source>
        <strain evidence="1 2">NGM72.4</strain>
    </source>
</reference>
<dbReference type="InterPro" id="IPR038483">
    <property type="entry name" value="YcfL-like_sf"/>
</dbReference>
<dbReference type="Proteomes" id="UP000477311">
    <property type="component" value="Unassembled WGS sequence"/>
</dbReference>
<accession>A0A6M1RGV4</accession>
<dbReference type="RefSeq" id="WP_165106536.1">
    <property type="nucleotide sequence ID" value="NZ_JAAKYA010000032.1"/>
</dbReference>
<evidence type="ECO:0000313" key="1">
    <source>
        <dbReference type="EMBL" id="NGO38846.1"/>
    </source>
</evidence>
<dbReference type="InterPro" id="IPR010824">
    <property type="entry name" value="DUF1425"/>
</dbReference>
<proteinExistence type="predicted"/>
<dbReference type="Gene3D" id="2.60.40.3230">
    <property type="match status" value="1"/>
</dbReference>
<gene>
    <name evidence="1" type="ORF">G4L39_05480</name>
</gene>
<dbReference type="Pfam" id="PF07233">
    <property type="entry name" value="DUF1425"/>
    <property type="match status" value="1"/>
</dbReference>